<gene>
    <name evidence="3" type="ORF">OS493_003088</name>
</gene>
<keyword evidence="4" id="KW-1185">Reference proteome</keyword>
<reference evidence="3" key="1">
    <citation type="submission" date="2023-01" db="EMBL/GenBank/DDBJ databases">
        <title>Genome assembly of the deep-sea coral Lophelia pertusa.</title>
        <authorList>
            <person name="Herrera S."/>
            <person name="Cordes E."/>
        </authorList>
    </citation>
    <scope>NUCLEOTIDE SEQUENCE</scope>
    <source>
        <strain evidence="3">USNM1676648</strain>
        <tissue evidence="3">Polyp</tissue>
    </source>
</reference>
<protein>
    <submittedName>
        <fullName evidence="3">Uncharacterized protein</fullName>
    </submittedName>
</protein>
<dbReference type="AlphaFoldDB" id="A0A9W9YGW3"/>
<evidence type="ECO:0000256" key="1">
    <source>
        <dbReference type="SAM" id="MobiDB-lite"/>
    </source>
</evidence>
<accession>A0A9W9YGW3</accession>
<organism evidence="3 4">
    <name type="scientific">Desmophyllum pertusum</name>
    <dbReference type="NCBI Taxonomy" id="174260"/>
    <lineage>
        <taxon>Eukaryota</taxon>
        <taxon>Metazoa</taxon>
        <taxon>Cnidaria</taxon>
        <taxon>Anthozoa</taxon>
        <taxon>Hexacorallia</taxon>
        <taxon>Scleractinia</taxon>
        <taxon>Caryophylliina</taxon>
        <taxon>Caryophylliidae</taxon>
        <taxon>Desmophyllum</taxon>
    </lineage>
</organism>
<name>A0A9W9YGW3_9CNID</name>
<feature type="signal peptide" evidence="2">
    <location>
        <begin position="1"/>
        <end position="27"/>
    </location>
</feature>
<dbReference type="OrthoDB" id="3800937at2759"/>
<comment type="caution">
    <text evidence="3">The sequence shown here is derived from an EMBL/GenBank/DDBJ whole genome shotgun (WGS) entry which is preliminary data.</text>
</comment>
<dbReference type="Proteomes" id="UP001163046">
    <property type="component" value="Unassembled WGS sequence"/>
</dbReference>
<keyword evidence="2" id="KW-0732">Signal</keyword>
<feature type="compositionally biased region" description="Polar residues" evidence="1">
    <location>
        <begin position="161"/>
        <end position="175"/>
    </location>
</feature>
<dbReference type="EMBL" id="MU827778">
    <property type="protein sequence ID" value="KAJ7340346.1"/>
    <property type="molecule type" value="Genomic_DNA"/>
</dbReference>
<proteinExistence type="predicted"/>
<evidence type="ECO:0000313" key="4">
    <source>
        <dbReference type="Proteomes" id="UP001163046"/>
    </source>
</evidence>
<feature type="compositionally biased region" description="Pro residues" evidence="1">
    <location>
        <begin position="127"/>
        <end position="141"/>
    </location>
</feature>
<sequence>MVDFIYMLAAGFVQVWLVSSCLYRTGACCYDWSLCKSHTLPASGVHPRPALEASSGHKSLKRYSSAGPETMHLPPPDYADIDNKEQPNHSPSADTPDQSGNQPKTPVTTTAPHSPGVNENNSTSRPPMVPPPPPPPLPPPIILLEENEETNTKNPETETESNGMVRNNSPDVSHL</sequence>
<feature type="compositionally biased region" description="Polar residues" evidence="1">
    <location>
        <begin position="88"/>
        <end position="125"/>
    </location>
</feature>
<evidence type="ECO:0000313" key="3">
    <source>
        <dbReference type="EMBL" id="KAJ7340346.1"/>
    </source>
</evidence>
<feature type="chain" id="PRO_5040943426" evidence="2">
    <location>
        <begin position="28"/>
        <end position="175"/>
    </location>
</feature>
<feature type="region of interest" description="Disordered" evidence="1">
    <location>
        <begin position="44"/>
        <end position="175"/>
    </location>
</feature>
<evidence type="ECO:0000256" key="2">
    <source>
        <dbReference type="SAM" id="SignalP"/>
    </source>
</evidence>